<dbReference type="EMBL" id="PZJJ01000001">
    <property type="protein sequence ID" value="PTL40514.1"/>
    <property type="molecule type" value="Genomic_DNA"/>
</dbReference>
<name>A0A2T4UAT6_9BACI</name>
<sequence>MRKHESGGGRTEIVRPPLWLFLSSCLSLPFVNIYGIHGIRGFSSDVTVIKALKEVEKGIVELKLFSGSFVRVIKYSVLIKLNCKREERE</sequence>
<organism evidence="1 2">
    <name type="scientific">Alkalicoccus saliphilus</name>
    <dbReference type="NCBI Taxonomy" id="200989"/>
    <lineage>
        <taxon>Bacteria</taxon>
        <taxon>Bacillati</taxon>
        <taxon>Bacillota</taxon>
        <taxon>Bacilli</taxon>
        <taxon>Bacillales</taxon>
        <taxon>Bacillaceae</taxon>
        <taxon>Alkalicoccus</taxon>
    </lineage>
</organism>
<gene>
    <name evidence="1" type="ORF">C6Y45_01005</name>
</gene>
<reference evidence="1 2" key="1">
    <citation type="submission" date="2018-03" db="EMBL/GenBank/DDBJ databases">
        <title>Alkalicoccus saliphilus sp. nov., isolated from a mineral pool.</title>
        <authorList>
            <person name="Zhao B."/>
        </authorList>
    </citation>
    <scope>NUCLEOTIDE SEQUENCE [LARGE SCALE GENOMIC DNA]</scope>
    <source>
        <strain evidence="1 2">6AG</strain>
    </source>
</reference>
<accession>A0A2T4UAT6</accession>
<comment type="caution">
    <text evidence="1">The sequence shown here is derived from an EMBL/GenBank/DDBJ whole genome shotgun (WGS) entry which is preliminary data.</text>
</comment>
<evidence type="ECO:0000313" key="1">
    <source>
        <dbReference type="EMBL" id="PTL40514.1"/>
    </source>
</evidence>
<evidence type="ECO:0000313" key="2">
    <source>
        <dbReference type="Proteomes" id="UP000240509"/>
    </source>
</evidence>
<keyword evidence="2" id="KW-1185">Reference proteome</keyword>
<protein>
    <submittedName>
        <fullName evidence="1">Uncharacterized protein</fullName>
    </submittedName>
</protein>
<dbReference type="Proteomes" id="UP000240509">
    <property type="component" value="Unassembled WGS sequence"/>
</dbReference>
<proteinExistence type="predicted"/>
<dbReference type="AlphaFoldDB" id="A0A2T4UAT6"/>